<organism evidence="9 10">
    <name type="scientific">Clostridium frigidicarnis</name>
    <dbReference type="NCBI Taxonomy" id="84698"/>
    <lineage>
        <taxon>Bacteria</taxon>
        <taxon>Bacillati</taxon>
        <taxon>Bacillota</taxon>
        <taxon>Clostridia</taxon>
        <taxon>Eubacteriales</taxon>
        <taxon>Clostridiaceae</taxon>
        <taxon>Clostridium</taxon>
    </lineage>
</organism>
<dbReference type="PIRSF" id="PIRSF000530">
    <property type="entry name" value="Galactokinase"/>
    <property type="match status" value="1"/>
</dbReference>
<dbReference type="PRINTS" id="PR00959">
    <property type="entry name" value="MEVGALKINASE"/>
</dbReference>
<evidence type="ECO:0000256" key="2">
    <source>
        <dbReference type="ARBA" id="ARBA00022679"/>
    </source>
</evidence>
<dbReference type="RefSeq" id="WP_177199521.1">
    <property type="nucleotide sequence ID" value="NZ_FOKI01000082.1"/>
</dbReference>
<dbReference type="InterPro" id="IPR020568">
    <property type="entry name" value="Ribosomal_Su5_D2-typ_SF"/>
</dbReference>
<keyword evidence="3" id="KW-0547">Nucleotide-binding</keyword>
<keyword evidence="10" id="KW-1185">Reference proteome</keyword>
<dbReference type="InterPro" id="IPR036554">
    <property type="entry name" value="GHMP_kinase_C_sf"/>
</dbReference>
<keyword evidence="5" id="KW-0067">ATP-binding</keyword>
<dbReference type="SUPFAM" id="SSF54211">
    <property type="entry name" value="Ribosomal protein S5 domain 2-like"/>
    <property type="match status" value="1"/>
</dbReference>
<accession>A0A1I1BB80</accession>
<evidence type="ECO:0000259" key="7">
    <source>
        <dbReference type="Pfam" id="PF00288"/>
    </source>
</evidence>
<proteinExistence type="inferred from homology"/>
<keyword evidence="6" id="KW-0299">Galactose metabolism</keyword>
<name>A0A1I1BB80_9CLOT</name>
<dbReference type="Pfam" id="PF08544">
    <property type="entry name" value="GHMP_kinases_C"/>
    <property type="match status" value="1"/>
</dbReference>
<evidence type="ECO:0000313" key="9">
    <source>
        <dbReference type="EMBL" id="SFB47042.1"/>
    </source>
</evidence>
<evidence type="ECO:0000313" key="10">
    <source>
        <dbReference type="Proteomes" id="UP000198619"/>
    </source>
</evidence>
<dbReference type="PANTHER" id="PTHR10457">
    <property type="entry name" value="MEVALONATE KINASE/GALACTOKINASE"/>
    <property type="match status" value="1"/>
</dbReference>
<evidence type="ECO:0000256" key="3">
    <source>
        <dbReference type="ARBA" id="ARBA00022741"/>
    </source>
</evidence>
<dbReference type="STRING" id="84698.SAMN04488528_10824"/>
<dbReference type="SUPFAM" id="SSF55060">
    <property type="entry name" value="GHMP Kinase, C-terminal domain"/>
    <property type="match status" value="1"/>
</dbReference>
<dbReference type="InterPro" id="IPR014721">
    <property type="entry name" value="Ribsml_uS5_D2-typ_fold_subgr"/>
</dbReference>
<protein>
    <submittedName>
        <fullName evidence="9">Galactokinase</fullName>
    </submittedName>
</protein>
<dbReference type="PANTHER" id="PTHR10457:SF7">
    <property type="entry name" value="GALACTOKINASE-RELATED"/>
    <property type="match status" value="1"/>
</dbReference>
<evidence type="ECO:0000256" key="5">
    <source>
        <dbReference type="ARBA" id="ARBA00022840"/>
    </source>
</evidence>
<sequence length="373" mass="42226">MGKIKVSTPSRLCIFGEHQDYLGLEVIAQAIDLRFYAEAEERNDKNLNIKIGSKYFNELDGDIYRWVNHKVDFSSKIIYENNRDYIKSIVNVLLKEGYRLDKGYDITMVSEIPIGKGMCSSSTMIIALIKLLLEVINSEDKNNPERVAYLGFLAEVVEFNEPGGMMDHYASAIGGLVNLNFNNKDTKVDRLNIRIPGKFILFDSLVEKDTTKVLSTAKIPVINGLKKLKNKGIKTIKDFVYNQDNLKYLDDLENDEKRNILANIDNYKILQQGKKLLIDNKFCEEQLGELIKRHHKNLRDGLKISTPEIEEILEIAYNNGALGGKVNGSGGGGCCYVYAKDEDCNDILEAVNKLGYPGRIVQCSEGMRKEEIF</sequence>
<dbReference type="AlphaFoldDB" id="A0A1I1BB80"/>
<dbReference type="Pfam" id="PF00288">
    <property type="entry name" value="GHMP_kinases_N"/>
    <property type="match status" value="1"/>
</dbReference>
<comment type="similarity">
    <text evidence="1">Belongs to the GHMP kinase family. GalK subfamily.</text>
</comment>
<dbReference type="PRINTS" id="PR00473">
    <property type="entry name" value="GALCTOKINASE"/>
</dbReference>
<keyword evidence="4 9" id="KW-0418">Kinase</keyword>
<dbReference type="GO" id="GO:0004335">
    <property type="term" value="F:galactokinase activity"/>
    <property type="evidence" value="ECO:0007669"/>
    <property type="project" value="InterPro"/>
</dbReference>
<reference evidence="9 10" key="1">
    <citation type="submission" date="2016-10" db="EMBL/GenBank/DDBJ databases">
        <authorList>
            <person name="de Groot N.N."/>
        </authorList>
    </citation>
    <scope>NUCLEOTIDE SEQUENCE [LARGE SCALE GENOMIC DNA]</scope>
    <source>
        <strain evidence="9 10">DSM 12271</strain>
    </source>
</reference>
<dbReference type="GO" id="GO:0005829">
    <property type="term" value="C:cytosol"/>
    <property type="evidence" value="ECO:0007669"/>
    <property type="project" value="TreeGrafter"/>
</dbReference>
<feature type="domain" description="GHMP kinase C-terminal" evidence="8">
    <location>
        <begin position="285"/>
        <end position="355"/>
    </location>
</feature>
<dbReference type="GO" id="GO:0005524">
    <property type="term" value="F:ATP binding"/>
    <property type="evidence" value="ECO:0007669"/>
    <property type="project" value="UniProtKB-KW"/>
</dbReference>
<evidence type="ECO:0000256" key="6">
    <source>
        <dbReference type="ARBA" id="ARBA00023144"/>
    </source>
</evidence>
<dbReference type="InterPro" id="IPR000705">
    <property type="entry name" value="Galactokinase"/>
</dbReference>
<dbReference type="InterPro" id="IPR006206">
    <property type="entry name" value="Mevalonate/galactokinase"/>
</dbReference>
<gene>
    <name evidence="9" type="ORF">SAMN04488528_10824</name>
</gene>
<dbReference type="EMBL" id="FOKI01000082">
    <property type="protein sequence ID" value="SFB47042.1"/>
    <property type="molecule type" value="Genomic_DNA"/>
</dbReference>
<feature type="domain" description="GHMP kinase N-terminal" evidence="7">
    <location>
        <begin position="85"/>
        <end position="175"/>
    </location>
</feature>
<dbReference type="Gene3D" id="3.30.70.890">
    <property type="entry name" value="GHMP kinase, C-terminal domain"/>
    <property type="match status" value="1"/>
</dbReference>
<keyword evidence="2" id="KW-0808">Transferase</keyword>
<dbReference type="InterPro" id="IPR006204">
    <property type="entry name" value="GHMP_kinase_N_dom"/>
</dbReference>
<dbReference type="InterPro" id="IPR013750">
    <property type="entry name" value="GHMP_kinase_C_dom"/>
</dbReference>
<keyword evidence="6" id="KW-0119">Carbohydrate metabolism</keyword>
<evidence type="ECO:0000256" key="1">
    <source>
        <dbReference type="ARBA" id="ARBA00006566"/>
    </source>
</evidence>
<dbReference type="GO" id="GO:0006012">
    <property type="term" value="P:galactose metabolic process"/>
    <property type="evidence" value="ECO:0007669"/>
    <property type="project" value="UniProtKB-KW"/>
</dbReference>
<evidence type="ECO:0000256" key="4">
    <source>
        <dbReference type="ARBA" id="ARBA00022777"/>
    </source>
</evidence>
<evidence type="ECO:0000259" key="8">
    <source>
        <dbReference type="Pfam" id="PF08544"/>
    </source>
</evidence>
<dbReference type="Proteomes" id="UP000198619">
    <property type="component" value="Unassembled WGS sequence"/>
</dbReference>
<dbReference type="Gene3D" id="3.30.230.10">
    <property type="match status" value="1"/>
</dbReference>